<comment type="caution">
    <text evidence="5">The sequence shown here is derived from an EMBL/GenBank/DDBJ whole genome shotgun (WGS) entry which is preliminary data.</text>
</comment>
<dbReference type="RefSeq" id="WP_249285208.1">
    <property type="nucleotide sequence ID" value="NZ_JACRSO010000003.1"/>
</dbReference>
<dbReference type="Gene3D" id="3.40.50.300">
    <property type="entry name" value="P-loop containing nucleotide triphosphate hydrolases"/>
    <property type="match status" value="1"/>
</dbReference>
<reference evidence="5" key="1">
    <citation type="submission" date="2020-08" db="EMBL/GenBank/DDBJ databases">
        <title>Genome public.</title>
        <authorList>
            <person name="Liu C."/>
            <person name="Sun Q."/>
        </authorList>
    </citation>
    <scope>NUCLEOTIDE SEQUENCE</scope>
    <source>
        <strain evidence="5">NSJ-44</strain>
    </source>
</reference>
<dbReference type="InterPro" id="IPR003593">
    <property type="entry name" value="AAA+_ATPase"/>
</dbReference>
<evidence type="ECO:0000313" key="6">
    <source>
        <dbReference type="Proteomes" id="UP000654279"/>
    </source>
</evidence>
<gene>
    <name evidence="5" type="ORF">H8699_07925</name>
</gene>
<dbReference type="SMART" id="SM00382">
    <property type="entry name" value="AAA"/>
    <property type="match status" value="1"/>
</dbReference>
<dbReference type="SUPFAM" id="SSF52540">
    <property type="entry name" value="P-loop containing nucleoside triphosphate hydrolases"/>
    <property type="match status" value="1"/>
</dbReference>
<keyword evidence="3 5" id="KW-0067">ATP-binding</keyword>
<name>A0A926HMP3_9FIRM</name>
<dbReference type="AlphaFoldDB" id="A0A926HMP3"/>
<keyword evidence="1" id="KW-0813">Transport</keyword>
<proteinExistence type="predicted"/>
<dbReference type="InterPro" id="IPR051782">
    <property type="entry name" value="ABC_Transporter_VariousFunc"/>
</dbReference>
<evidence type="ECO:0000256" key="1">
    <source>
        <dbReference type="ARBA" id="ARBA00022448"/>
    </source>
</evidence>
<dbReference type="PANTHER" id="PTHR42939:SF3">
    <property type="entry name" value="ABC TRANSPORTER ATP-BINDING COMPONENT"/>
    <property type="match status" value="1"/>
</dbReference>
<sequence length="286" mass="31695">MEMALEVKNLNKAYPDFALKDLSFSLPCGSIMGLIGENGAGKTTTLKAILNLIHRDSGEITLLGHRDGGLENAIKAQIGVVFDESCFHDNLTLRHISTVMGGIYPNWDPAYFTRLTRQLSLPEGKPVKALSKGMKTKLCIAAALAHHPRLLLLDEPTSGLDPIVREEILDLFMDFIQDERKAILLSSHITSDLDKIADYVTFIHEGQVALSDNKDELTGKMGILKCSEQALATLDRSQALRLRKGQFSCEVLVRDKNAYRIHHPGAVVEPATLEDIMLFYVRGRTL</sequence>
<evidence type="ECO:0000313" key="5">
    <source>
        <dbReference type="EMBL" id="MBC8529353.1"/>
    </source>
</evidence>
<feature type="domain" description="ABC transporter" evidence="4">
    <location>
        <begin position="5"/>
        <end position="230"/>
    </location>
</feature>
<dbReference type="PROSITE" id="PS50893">
    <property type="entry name" value="ABC_TRANSPORTER_2"/>
    <property type="match status" value="1"/>
</dbReference>
<keyword evidence="2" id="KW-0547">Nucleotide-binding</keyword>
<evidence type="ECO:0000256" key="2">
    <source>
        <dbReference type="ARBA" id="ARBA00022741"/>
    </source>
</evidence>
<evidence type="ECO:0000256" key="3">
    <source>
        <dbReference type="ARBA" id="ARBA00022840"/>
    </source>
</evidence>
<dbReference type="InterPro" id="IPR027417">
    <property type="entry name" value="P-loop_NTPase"/>
</dbReference>
<dbReference type="GO" id="GO:0005524">
    <property type="term" value="F:ATP binding"/>
    <property type="evidence" value="ECO:0007669"/>
    <property type="project" value="UniProtKB-KW"/>
</dbReference>
<dbReference type="CDD" id="cd03230">
    <property type="entry name" value="ABC_DR_subfamily_A"/>
    <property type="match status" value="1"/>
</dbReference>
<keyword evidence="6" id="KW-1185">Reference proteome</keyword>
<organism evidence="5 6">
    <name type="scientific">Luoshenia tenuis</name>
    <dbReference type="NCBI Taxonomy" id="2763654"/>
    <lineage>
        <taxon>Bacteria</taxon>
        <taxon>Bacillati</taxon>
        <taxon>Bacillota</taxon>
        <taxon>Clostridia</taxon>
        <taxon>Christensenellales</taxon>
        <taxon>Christensenellaceae</taxon>
        <taxon>Luoshenia</taxon>
    </lineage>
</organism>
<protein>
    <submittedName>
        <fullName evidence="5">ABC transporter ATP-binding protein</fullName>
    </submittedName>
</protein>
<dbReference type="PANTHER" id="PTHR42939">
    <property type="entry name" value="ABC TRANSPORTER ATP-BINDING PROTEIN ALBC-RELATED"/>
    <property type="match status" value="1"/>
</dbReference>
<evidence type="ECO:0000259" key="4">
    <source>
        <dbReference type="PROSITE" id="PS50893"/>
    </source>
</evidence>
<dbReference type="InterPro" id="IPR017871">
    <property type="entry name" value="ABC_transporter-like_CS"/>
</dbReference>
<accession>A0A926HMP3</accession>
<dbReference type="EMBL" id="JACRSO010000003">
    <property type="protein sequence ID" value="MBC8529353.1"/>
    <property type="molecule type" value="Genomic_DNA"/>
</dbReference>
<dbReference type="InterPro" id="IPR003439">
    <property type="entry name" value="ABC_transporter-like_ATP-bd"/>
</dbReference>
<dbReference type="PROSITE" id="PS00211">
    <property type="entry name" value="ABC_TRANSPORTER_1"/>
    <property type="match status" value="1"/>
</dbReference>
<dbReference type="Proteomes" id="UP000654279">
    <property type="component" value="Unassembled WGS sequence"/>
</dbReference>
<dbReference type="GO" id="GO:0016887">
    <property type="term" value="F:ATP hydrolysis activity"/>
    <property type="evidence" value="ECO:0007669"/>
    <property type="project" value="InterPro"/>
</dbReference>
<dbReference type="Pfam" id="PF00005">
    <property type="entry name" value="ABC_tran"/>
    <property type="match status" value="1"/>
</dbReference>